<dbReference type="GO" id="GO:0003700">
    <property type="term" value="F:DNA-binding transcription factor activity"/>
    <property type="evidence" value="ECO:0007669"/>
    <property type="project" value="InterPro"/>
</dbReference>
<dbReference type="PRINTS" id="PR00035">
    <property type="entry name" value="HTHGNTR"/>
</dbReference>
<dbReference type="SUPFAM" id="SSF46785">
    <property type="entry name" value="Winged helix' DNA-binding domain"/>
    <property type="match status" value="1"/>
</dbReference>
<evidence type="ECO:0000256" key="2">
    <source>
        <dbReference type="ARBA" id="ARBA00023125"/>
    </source>
</evidence>
<comment type="caution">
    <text evidence="5">The sequence shown here is derived from an EMBL/GenBank/DDBJ whole genome shotgun (WGS) entry which is preliminary data.</text>
</comment>
<dbReference type="AlphaFoldDB" id="A0A1C7NWZ0"/>
<dbReference type="Gene3D" id="1.20.120.530">
    <property type="entry name" value="GntR ligand-binding domain-like"/>
    <property type="match status" value="1"/>
</dbReference>
<dbReference type="STRING" id="1612624.ADU59_21965"/>
<organism evidence="5 6">
    <name type="scientific">Pararhizobium polonicum</name>
    <dbReference type="NCBI Taxonomy" id="1612624"/>
    <lineage>
        <taxon>Bacteria</taxon>
        <taxon>Pseudomonadati</taxon>
        <taxon>Pseudomonadota</taxon>
        <taxon>Alphaproteobacteria</taxon>
        <taxon>Hyphomicrobiales</taxon>
        <taxon>Rhizobiaceae</taxon>
        <taxon>Rhizobium/Agrobacterium group</taxon>
        <taxon>Pararhizobium</taxon>
    </lineage>
</organism>
<protein>
    <recommendedName>
        <fullName evidence="4">HTH gntR-type domain-containing protein</fullName>
    </recommendedName>
</protein>
<evidence type="ECO:0000259" key="4">
    <source>
        <dbReference type="PROSITE" id="PS50949"/>
    </source>
</evidence>
<dbReference type="InterPro" id="IPR011711">
    <property type="entry name" value="GntR_C"/>
</dbReference>
<dbReference type="SMART" id="SM00895">
    <property type="entry name" value="FCD"/>
    <property type="match status" value="1"/>
</dbReference>
<reference evidence="5 6" key="1">
    <citation type="journal article" date="2016" name="Syst. Appl. Microbiol.">
        <title>Pararhizobium polonicum sp. nov. isolated from tumors on stone fruit rootstocks.</title>
        <authorList>
            <person name="Pulawska J."/>
            <person name="Kuzmanovic N."/>
            <person name="Willems A."/>
            <person name="Pothier J.F."/>
        </authorList>
    </citation>
    <scope>NUCLEOTIDE SEQUENCE [LARGE SCALE GENOMIC DNA]</scope>
    <source>
        <strain evidence="5 6">F5.1</strain>
    </source>
</reference>
<dbReference type="Proteomes" id="UP000093111">
    <property type="component" value="Unassembled WGS sequence"/>
</dbReference>
<dbReference type="InterPro" id="IPR036390">
    <property type="entry name" value="WH_DNA-bd_sf"/>
</dbReference>
<dbReference type="SMART" id="SM00345">
    <property type="entry name" value="HTH_GNTR"/>
    <property type="match status" value="1"/>
</dbReference>
<keyword evidence="3" id="KW-0804">Transcription</keyword>
<dbReference type="InterPro" id="IPR036388">
    <property type="entry name" value="WH-like_DNA-bd_sf"/>
</dbReference>
<dbReference type="Pfam" id="PF07729">
    <property type="entry name" value="FCD"/>
    <property type="match status" value="1"/>
</dbReference>
<sequence length="223" mass="24454">MVSRMDSKTQNSASETNTTLAQTAYDVLLSRILDGTFATGSQVSEGRIANDLGLSRTPLREAIGRLEGEGLMQRSGRSVTVRAISLRDYMEVLHMRRLLECDAAGIAAASISLDVVAVLHERVQAMQDSVSSAEHWALDDDLHDAIARSTGSSLLIKTVADLRRRTRMFGRDRIPGRFEGGRQEHLRILDALSARNRGAAIQAMAEHLENAKNAILAELQRFG</sequence>
<dbReference type="Gene3D" id="1.10.10.10">
    <property type="entry name" value="Winged helix-like DNA-binding domain superfamily/Winged helix DNA-binding domain"/>
    <property type="match status" value="1"/>
</dbReference>
<evidence type="ECO:0000313" key="6">
    <source>
        <dbReference type="Proteomes" id="UP000093111"/>
    </source>
</evidence>
<keyword evidence="1" id="KW-0805">Transcription regulation</keyword>
<proteinExistence type="predicted"/>
<name>A0A1C7NWZ0_9HYPH</name>
<dbReference type="EMBL" id="LGLV01000014">
    <property type="protein sequence ID" value="OBZ93511.1"/>
    <property type="molecule type" value="Genomic_DNA"/>
</dbReference>
<evidence type="ECO:0000313" key="5">
    <source>
        <dbReference type="EMBL" id="OBZ93511.1"/>
    </source>
</evidence>
<dbReference type="SUPFAM" id="SSF48008">
    <property type="entry name" value="GntR ligand-binding domain-like"/>
    <property type="match status" value="1"/>
</dbReference>
<keyword evidence="2" id="KW-0238">DNA-binding</keyword>
<dbReference type="PROSITE" id="PS50949">
    <property type="entry name" value="HTH_GNTR"/>
    <property type="match status" value="1"/>
</dbReference>
<keyword evidence="6" id="KW-1185">Reference proteome</keyword>
<evidence type="ECO:0000256" key="3">
    <source>
        <dbReference type="ARBA" id="ARBA00023163"/>
    </source>
</evidence>
<dbReference type="Pfam" id="PF00392">
    <property type="entry name" value="GntR"/>
    <property type="match status" value="1"/>
</dbReference>
<evidence type="ECO:0000256" key="1">
    <source>
        <dbReference type="ARBA" id="ARBA00023015"/>
    </source>
</evidence>
<accession>A0A1C7NWZ0</accession>
<dbReference type="InterPro" id="IPR008920">
    <property type="entry name" value="TF_FadR/GntR_C"/>
</dbReference>
<feature type="domain" description="HTH gntR-type" evidence="4">
    <location>
        <begin position="18"/>
        <end position="84"/>
    </location>
</feature>
<dbReference type="GO" id="GO:0003677">
    <property type="term" value="F:DNA binding"/>
    <property type="evidence" value="ECO:0007669"/>
    <property type="project" value="UniProtKB-KW"/>
</dbReference>
<dbReference type="InterPro" id="IPR000524">
    <property type="entry name" value="Tscrpt_reg_HTH_GntR"/>
</dbReference>
<gene>
    <name evidence="5" type="ORF">ADU59_21965</name>
</gene>
<dbReference type="PANTHER" id="PTHR43537:SF24">
    <property type="entry name" value="GLUCONATE OPERON TRANSCRIPTIONAL REPRESSOR"/>
    <property type="match status" value="1"/>
</dbReference>
<dbReference type="PANTHER" id="PTHR43537">
    <property type="entry name" value="TRANSCRIPTIONAL REGULATOR, GNTR FAMILY"/>
    <property type="match status" value="1"/>
</dbReference>